<dbReference type="OrthoDB" id="1863600at2759"/>
<reference evidence="6" key="1">
    <citation type="submission" date="2020-01" db="EMBL/GenBank/DDBJ databases">
        <title>Genome sequence of Kobresia littledalei, the first chromosome-level genome in the family Cyperaceae.</title>
        <authorList>
            <person name="Qu G."/>
        </authorList>
    </citation>
    <scope>NUCLEOTIDE SEQUENCE</scope>
    <source>
        <strain evidence="6">C.B.Clarke</strain>
        <tissue evidence="6">Leaf</tissue>
    </source>
</reference>
<dbReference type="InterPro" id="IPR008801">
    <property type="entry name" value="RALF"/>
</dbReference>
<evidence type="ECO:0000256" key="4">
    <source>
        <dbReference type="ARBA" id="ARBA00023157"/>
    </source>
</evidence>
<evidence type="ECO:0000256" key="1">
    <source>
        <dbReference type="ARBA" id="ARBA00009178"/>
    </source>
</evidence>
<dbReference type="GO" id="GO:0009506">
    <property type="term" value="C:plasmodesma"/>
    <property type="evidence" value="ECO:0007669"/>
    <property type="project" value="TreeGrafter"/>
</dbReference>
<comment type="caution">
    <text evidence="6">The sequence shown here is derived from an EMBL/GenBank/DDBJ whole genome shotgun (WGS) entry which is preliminary data.</text>
</comment>
<keyword evidence="2" id="KW-0372">Hormone</keyword>
<organism evidence="6 7">
    <name type="scientific">Carex littledalei</name>
    <dbReference type="NCBI Taxonomy" id="544730"/>
    <lineage>
        <taxon>Eukaryota</taxon>
        <taxon>Viridiplantae</taxon>
        <taxon>Streptophyta</taxon>
        <taxon>Embryophyta</taxon>
        <taxon>Tracheophyta</taxon>
        <taxon>Spermatophyta</taxon>
        <taxon>Magnoliopsida</taxon>
        <taxon>Liliopsida</taxon>
        <taxon>Poales</taxon>
        <taxon>Cyperaceae</taxon>
        <taxon>Cyperoideae</taxon>
        <taxon>Cariceae</taxon>
        <taxon>Carex</taxon>
        <taxon>Carex subgen. Euthyceras</taxon>
    </lineage>
</organism>
<dbReference type="EMBL" id="SWLB01000010">
    <property type="protein sequence ID" value="KAF3333351.1"/>
    <property type="molecule type" value="Genomic_DNA"/>
</dbReference>
<name>A0A833RBZ9_9POAL</name>
<dbReference type="GO" id="GO:0005179">
    <property type="term" value="F:hormone activity"/>
    <property type="evidence" value="ECO:0007669"/>
    <property type="project" value="UniProtKB-KW"/>
</dbReference>
<keyword evidence="7" id="KW-1185">Reference proteome</keyword>
<dbReference type="Proteomes" id="UP000623129">
    <property type="component" value="Unassembled WGS sequence"/>
</dbReference>
<dbReference type="PANTHER" id="PTHR33136">
    <property type="entry name" value="RAPID ALKALINIZATION FACTOR-LIKE"/>
    <property type="match status" value="1"/>
</dbReference>
<accession>A0A833RBZ9</accession>
<dbReference type="PANTHER" id="PTHR33136:SF89">
    <property type="entry name" value="PROTEIN RALF-LIKE 19"/>
    <property type="match status" value="1"/>
</dbReference>
<keyword evidence="4" id="KW-1015">Disulfide bond</keyword>
<keyword evidence="3 5" id="KW-0732">Signal</keyword>
<dbReference type="Pfam" id="PF05498">
    <property type="entry name" value="RALF"/>
    <property type="match status" value="1"/>
</dbReference>
<evidence type="ECO:0000313" key="7">
    <source>
        <dbReference type="Proteomes" id="UP000623129"/>
    </source>
</evidence>
<dbReference type="GO" id="GO:0019722">
    <property type="term" value="P:calcium-mediated signaling"/>
    <property type="evidence" value="ECO:0007669"/>
    <property type="project" value="TreeGrafter"/>
</dbReference>
<dbReference type="AlphaFoldDB" id="A0A833RBZ9"/>
<gene>
    <name evidence="6" type="ORF">FCM35_KLT01042</name>
</gene>
<feature type="signal peptide" evidence="5">
    <location>
        <begin position="1"/>
        <end position="25"/>
    </location>
</feature>
<evidence type="ECO:0000256" key="3">
    <source>
        <dbReference type="ARBA" id="ARBA00022729"/>
    </source>
</evidence>
<evidence type="ECO:0000256" key="2">
    <source>
        <dbReference type="ARBA" id="ARBA00022702"/>
    </source>
</evidence>
<evidence type="ECO:0000313" key="6">
    <source>
        <dbReference type="EMBL" id="KAF3333351.1"/>
    </source>
</evidence>
<feature type="chain" id="PRO_5032583989" evidence="5">
    <location>
        <begin position="26"/>
        <end position="134"/>
    </location>
</feature>
<sequence length="134" mass="15083">MALRTATTLLLSLLLLSTSILTTTSSPIENPWALNFIEPASDNLLEGTSYLSTCNGKVGDCDGDTYEEVGMDLEAAVRRSLAWRKRYISYDALKKNRVPCNRRGQSYYNCQRGRQANPYRRGCSFITKCARIMN</sequence>
<proteinExistence type="inferred from homology"/>
<protein>
    <submittedName>
        <fullName evidence="6">Protein RALF-like 19</fullName>
    </submittedName>
</protein>
<evidence type="ECO:0000256" key="5">
    <source>
        <dbReference type="SAM" id="SignalP"/>
    </source>
</evidence>
<comment type="similarity">
    <text evidence="1">Belongs to the plant rapid alkalinization factor (RALF) family.</text>
</comment>